<protein>
    <recommendedName>
        <fullName evidence="3">RRM domain-containing protein</fullName>
    </recommendedName>
</protein>
<keyword evidence="5" id="KW-1185">Reference proteome</keyword>
<dbReference type="SUPFAM" id="SSF54928">
    <property type="entry name" value="RNA-binding domain, RBD"/>
    <property type="match status" value="1"/>
</dbReference>
<dbReference type="InterPro" id="IPR035979">
    <property type="entry name" value="RBD_domain_sf"/>
</dbReference>
<evidence type="ECO:0000256" key="2">
    <source>
        <dbReference type="SAM" id="MobiDB-lite"/>
    </source>
</evidence>
<feature type="domain" description="RRM" evidence="3">
    <location>
        <begin position="57"/>
        <end position="135"/>
    </location>
</feature>
<organism evidence="4 5">
    <name type="scientific">Taxus chinensis</name>
    <name type="common">Chinese yew</name>
    <name type="synonym">Taxus wallichiana var. chinensis</name>
    <dbReference type="NCBI Taxonomy" id="29808"/>
    <lineage>
        <taxon>Eukaryota</taxon>
        <taxon>Viridiplantae</taxon>
        <taxon>Streptophyta</taxon>
        <taxon>Embryophyta</taxon>
        <taxon>Tracheophyta</taxon>
        <taxon>Spermatophyta</taxon>
        <taxon>Pinopsida</taxon>
        <taxon>Pinidae</taxon>
        <taxon>Conifers II</taxon>
        <taxon>Cupressales</taxon>
        <taxon>Taxaceae</taxon>
        <taxon>Taxus</taxon>
    </lineage>
</organism>
<dbReference type="Proteomes" id="UP000824469">
    <property type="component" value="Unassembled WGS sequence"/>
</dbReference>
<evidence type="ECO:0000259" key="3">
    <source>
        <dbReference type="PROSITE" id="PS50102"/>
    </source>
</evidence>
<gene>
    <name evidence="4" type="ORF">KI387_026108</name>
</gene>
<proteinExistence type="predicted"/>
<dbReference type="SMART" id="SM00360">
    <property type="entry name" value="RRM"/>
    <property type="match status" value="1"/>
</dbReference>
<dbReference type="InterPro" id="IPR000504">
    <property type="entry name" value="RRM_dom"/>
</dbReference>
<accession>A0AA38KY75</accession>
<feature type="compositionally biased region" description="Basic residues" evidence="2">
    <location>
        <begin position="14"/>
        <end position="37"/>
    </location>
</feature>
<keyword evidence="1" id="KW-0694">RNA-binding</keyword>
<dbReference type="InterPro" id="IPR050441">
    <property type="entry name" value="RBM"/>
</dbReference>
<feature type="region of interest" description="Disordered" evidence="2">
    <location>
        <begin position="1"/>
        <end position="56"/>
    </location>
</feature>
<feature type="compositionally biased region" description="Basic and acidic residues" evidence="2">
    <location>
        <begin position="43"/>
        <end position="52"/>
    </location>
</feature>
<dbReference type="PANTHER" id="PTHR48034">
    <property type="entry name" value="TRANSFORMER-2 SEX-DETERMINING PROTEIN-RELATED"/>
    <property type="match status" value="1"/>
</dbReference>
<evidence type="ECO:0000313" key="4">
    <source>
        <dbReference type="EMBL" id="KAH9311073.1"/>
    </source>
</evidence>
<reference evidence="4 5" key="1">
    <citation type="journal article" date="2021" name="Nat. Plants">
        <title>The Taxus genome provides insights into paclitaxel biosynthesis.</title>
        <authorList>
            <person name="Xiong X."/>
            <person name="Gou J."/>
            <person name="Liao Q."/>
            <person name="Li Y."/>
            <person name="Zhou Q."/>
            <person name="Bi G."/>
            <person name="Li C."/>
            <person name="Du R."/>
            <person name="Wang X."/>
            <person name="Sun T."/>
            <person name="Guo L."/>
            <person name="Liang H."/>
            <person name="Lu P."/>
            <person name="Wu Y."/>
            <person name="Zhang Z."/>
            <person name="Ro D.K."/>
            <person name="Shang Y."/>
            <person name="Huang S."/>
            <person name="Yan J."/>
        </authorList>
    </citation>
    <scope>NUCLEOTIDE SEQUENCE [LARGE SCALE GENOMIC DNA]</scope>
    <source>
        <strain evidence="4">Ta-2019</strain>
    </source>
</reference>
<dbReference type="PROSITE" id="PS50102">
    <property type="entry name" value="RRM"/>
    <property type="match status" value="1"/>
</dbReference>
<feature type="non-terminal residue" evidence="4">
    <location>
        <position position="1"/>
    </location>
</feature>
<dbReference type="GO" id="GO:0003723">
    <property type="term" value="F:RNA binding"/>
    <property type="evidence" value="ECO:0007669"/>
    <property type="project" value="UniProtKB-UniRule"/>
</dbReference>
<dbReference type="AlphaFoldDB" id="A0AA38KY75"/>
<sequence length="240" mass="26881">ADTPRRRYSDSPSPRRRYGRSRSRSRSRSVSRSRSPSKSRSPARRDSSKDDVINPGNNLYVTGLSARVVEKDLEEHFSQEGKVVDCRIVVDPRTRESRGFGFVTMSTLEDAERCVKYLNRSTLEGRIITVEKAKRKRARTPTPGSYLGVRGRYETSHAYLILLIWQLLFVHVLMAEGTERETGTAIVLAVHPIIHLIVEVESGTMTEMVPLIIQVAVIAGNGQGLQYTRHIGGSVPGLSY</sequence>
<evidence type="ECO:0000256" key="1">
    <source>
        <dbReference type="PROSITE-ProRule" id="PRU00176"/>
    </source>
</evidence>
<dbReference type="OMA" id="MHERTIR"/>
<dbReference type="InterPro" id="IPR012677">
    <property type="entry name" value="Nucleotide-bd_a/b_plait_sf"/>
</dbReference>
<comment type="caution">
    <text evidence="4">The sequence shown here is derived from an EMBL/GenBank/DDBJ whole genome shotgun (WGS) entry which is preliminary data.</text>
</comment>
<dbReference type="EMBL" id="JAHRHJ020000006">
    <property type="protein sequence ID" value="KAH9311073.1"/>
    <property type="molecule type" value="Genomic_DNA"/>
</dbReference>
<evidence type="ECO:0000313" key="5">
    <source>
        <dbReference type="Proteomes" id="UP000824469"/>
    </source>
</evidence>
<name>A0AA38KY75_TAXCH</name>
<dbReference type="Pfam" id="PF00076">
    <property type="entry name" value="RRM_1"/>
    <property type="match status" value="1"/>
</dbReference>
<dbReference type="Gene3D" id="3.30.70.330">
    <property type="match status" value="1"/>
</dbReference>